<proteinExistence type="predicted"/>
<dbReference type="PRINTS" id="PR00625">
    <property type="entry name" value="JDOMAIN"/>
</dbReference>
<sequence length="538" mass="59441">MHTPVVLCGLFLFSFSVLSLADSNAGGALYPAGLMPLINRADALLSSGQFNDAARAYSDAIDQSPADYSLYYKRATAYFSLNRYSNALADFDQVLSLTSETFDKAYFMKAKIFAKEGRWSDARDALKRYQAKNKSDKTAMELLLDVSDGEMAAKKVLNAQRAKLWTACEESASQALKTAPHAVNIRQQRAYCALAAGDFEQAVGDLSRLSQITQPSTAAFMRVFRLSYFYMPASSTPMSTLKQCLYYDPDSKPCASAHRQVKSLDKSFTKLDKLMASENWKGIVDFLLGSASKDASPTSPGDGFLATFDDALNSNVAPAMLELPSNIPISPPRRASPRRQEIMRALCRSYLQLSQARAGERWCDELLGMTDMERDIDGLLGKGEALLAREEWEEAVRIFERAWDASGGGNREIHARLQKAQRLLKQSRQKDYYKVLGVARDADDKTIKKAYRATTKKAHPDKGGSEAKMAAVNEAYEVLSNPELRQRFDNGEDPNDPAGGQQGGNPFGGAHFPGGNPFQFFQHSGSGFQFHFQNGRGR</sequence>
<dbReference type="RefSeq" id="XP_009544511.1">
    <property type="nucleotide sequence ID" value="XM_009546216.1"/>
</dbReference>
<dbReference type="SMART" id="SM00028">
    <property type="entry name" value="TPR"/>
    <property type="match status" value="5"/>
</dbReference>
<dbReference type="InterPro" id="IPR019734">
    <property type="entry name" value="TPR_rpt"/>
</dbReference>
<dbReference type="CDD" id="cd06257">
    <property type="entry name" value="DnaJ"/>
    <property type="match status" value="1"/>
</dbReference>
<evidence type="ECO:0000313" key="9">
    <source>
        <dbReference type="Proteomes" id="UP000030671"/>
    </source>
</evidence>
<gene>
    <name evidence="8" type="ORF">HETIRDRAFT_408728</name>
</gene>
<evidence type="ECO:0000256" key="5">
    <source>
        <dbReference type="SAM" id="MobiDB-lite"/>
    </source>
</evidence>
<feature type="repeat" description="TPR" evidence="4">
    <location>
        <begin position="68"/>
        <end position="101"/>
    </location>
</feature>
<feature type="chain" id="PRO_5004845400" description="J domain-containing protein" evidence="6">
    <location>
        <begin position="22"/>
        <end position="538"/>
    </location>
</feature>
<dbReference type="Proteomes" id="UP000030671">
    <property type="component" value="Unassembled WGS sequence"/>
</dbReference>
<evidence type="ECO:0000313" key="8">
    <source>
        <dbReference type="EMBL" id="ETW84885.1"/>
    </source>
</evidence>
<dbReference type="AlphaFoldDB" id="W4KHU8"/>
<evidence type="ECO:0000256" key="4">
    <source>
        <dbReference type="PROSITE-ProRule" id="PRU00339"/>
    </source>
</evidence>
<feature type="region of interest" description="Disordered" evidence="5">
    <location>
        <begin position="486"/>
        <end position="518"/>
    </location>
</feature>
<evidence type="ECO:0000256" key="6">
    <source>
        <dbReference type="SAM" id="SignalP"/>
    </source>
</evidence>
<protein>
    <recommendedName>
        <fullName evidence="7">J domain-containing protein</fullName>
    </recommendedName>
</protein>
<comment type="subcellular location">
    <subcellularLocation>
        <location evidence="1">Endoplasmic reticulum</location>
    </subcellularLocation>
</comment>
<dbReference type="OrthoDB" id="1726119at2759"/>
<evidence type="ECO:0000256" key="1">
    <source>
        <dbReference type="ARBA" id="ARBA00004240"/>
    </source>
</evidence>
<dbReference type="EMBL" id="KI925456">
    <property type="protein sequence ID" value="ETW84885.1"/>
    <property type="molecule type" value="Genomic_DNA"/>
</dbReference>
<keyword evidence="2 6" id="KW-0732">Signal</keyword>
<dbReference type="eggNOG" id="KOG0624">
    <property type="taxonomic scope" value="Eukaryota"/>
</dbReference>
<reference evidence="8 9" key="1">
    <citation type="journal article" date="2012" name="New Phytol.">
        <title>Insight into trade-off between wood decay and parasitism from the genome of a fungal forest pathogen.</title>
        <authorList>
            <person name="Olson A."/>
            <person name="Aerts A."/>
            <person name="Asiegbu F."/>
            <person name="Belbahri L."/>
            <person name="Bouzid O."/>
            <person name="Broberg A."/>
            <person name="Canback B."/>
            <person name="Coutinho P.M."/>
            <person name="Cullen D."/>
            <person name="Dalman K."/>
            <person name="Deflorio G."/>
            <person name="van Diepen L.T."/>
            <person name="Dunand C."/>
            <person name="Duplessis S."/>
            <person name="Durling M."/>
            <person name="Gonthier P."/>
            <person name="Grimwood J."/>
            <person name="Fossdal C.G."/>
            <person name="Hansson D."/>
            <person name="Henrissat B."/>
            <person name="Hietala A."/>
            <person name="Himmelstrand K."/>
            <person name="Hoffmeister D."/>
            <person name="Hogberg N."/>
            <person name="James T.Y."/>
            <person name="Karlsson M."/>
            <person name="Kohler A."/>
            <person name="Kues U."/>
            <person name="Lee Y.H."/>
            <person name="Lin Y.C."/>
            <person name="Lind M."/>
            <person name="Lindquist E."/>
            <person name="Lombard V."/>
            <person name="Lucas S."/>
            <person name="Lunden K."/>
            <person name="Morin E."/>
            <person name="Murat C."/>
            <person name="Park J."/>
            <person name="Raffaello T."/>
            <person name="Rouze P."/>
            <person name="Salamov A."/>
            <person name="Schmutz J."/>
            <person name="Solheim H."/>
            <person name="Stahlberg J."/>
            <person name="Velez H."/>
            <person name="de Vries R.P."/>
            <person name="Wiebenga A."/>
            <person name="Woodward S."/>
            <person name="Yakovlev I."/>
            <person name="Garbelotto M."/>
            <person name="Martin F."/>
            <person name="Grigoriev I.V."/>
            <person name="Stenlid J."/>
        </authorList>
    </citation>
    <scope>NUCLEOTIDE SEQUENCE [LARGE SCALE GENOMIC DNA]</scope>
    <source>
        <strain evidence="8 9">TC 32-1</strain>
    </source>
</reference>
<evidence type="ECO:0000256" key="3">
    <source>
        <dbReference type="ARBA" id="ARBA00022824"/>
    </source>
</evidence>
<dbReference type="STRING" id="747525.W4KHU8"/>
<keyword evidence="3" id="KW-0256">Endoplasmic reticulum</keyword>
<keyword evidence="9" id="KW-1185">Reference proteome</keyword>
<dbReference type="PROSITE" id="PS50076">
    <property type="entry name" value="DNAJ_2"/>
    <property type="match status" value="1"/>
</dbReference>
<dbReference type="Pfam" id="PF00226">
    <property type="entry name" value="DnaJ"/>
    <property type="match status" value="1"/>
</dbReference>
<dbReference type="PROSITE" id="PS50005">
    <property type="entry name" value="TPR"/>
    <property type="match status" value="1"/>
</dbReference>
<dbReference type="Gene3D" id="1.25.40.10">
    <property type="entry name" value="Tetratricopeptide repeat domain"/>
    <property type="match status" value="1"/>
</dbReference>
<keyword evidence="4" id="KW-0802">TPR repeat</keyword>
<dbReference type="Pfam" id="PF13432">
    <property type="entry name" value="TPR_16"/>
    <property type="match status" value="1"/>
</dbReference>
<dbReference type="GO" id="GO:0005783">
    <property type="term" value="C:endoplasmic reticulum"/>
    <property type="evidence" value="ECO:0007669"/>
    <property type="project" value="UniProtKB-SubCell"/>
</dbReference>
<dbReference type="PANTHER" id="PTHR44140:SF2">
    <property type="entry name" value="LD25575P"/>
    <property type="match status" value="1"/>
</dbReference>
<name>W4KHU8_HETIT</name>
<dbReference type="GO" id="GO:0051087">
    <property type="term" value="F:protein-folding chaperone binding"/>
    <property type="evidence" value="ECO:0007669"/>
    <property type="project" value="TreeGrafter"/>
</dbReference>
<dbReference type="InterPro" id="IPR011990">
    <property type="entry name" value="TPR-like_helical_dom_sf"/>
</dbReference>
<dbReference type="InterPro" id="IPR051727">
    <property type="entry name" value="DnaJ_C3_Co-chaperones"/>
</dbReference>
<dbReference type="GO" id="GO:0051787">
    <property type="term" value="F:misfolded protein binding"/>
    <property type="evidence" value="ECO:0007669"/>
    <property type="project" value="TreeGrafter"/>
</dbReference>
<dbReference type="SUPFAM" id="SSF48452">
    <property type="entry name" value="TPR-like"/>
    <property type="match status" value="2"/>
</dbReference>
<organism evidence="8 9">
    <name type="scientific">Heterobasidion irregulare (strain TC 32-1)</name>
    <dbReference type="NCBI Taxonomy" id="747525"/>
    <lineage>
        <taxon>Eukaryota</taxon>
        <taxon>Fungi</taxon>
        <taxon>Dikarya</taxon>
        <taxon>Basidiomycota</taxon>
        <taxon>Agaricomycotina</taxon>
        <taxon>Agaricomycetes</taxon>
        <taxon>Russulales</taxon>
        <taxon>Bondarzewiaceae</taxon>
        <taxon>Heterobasidion</taxon>
        <taxon>Heterobasidion annosum species complex</taxon>
    </lineage>
</organism>
<dbReference type="InterPro" id="IPR036869">
    <property type="entry name" value="J_dom_sf"/>
</dbReference>
<feature type="domain" description="J" evidence="7">
    <location>
        <begin position="431"/>
        <end position="492"/>
    </location>
</feature>
<dbReference type="PANTHER" id="PTHR44140">
    <property type="entry name" value="LD25575P"/>
    <property type="match status" value="1"/>
</dbReference>
<dbReference type="GO" id="GO:0034975">
    <property type="term" value="P:protein folding in endoplasmic reticulum"/>
    <property type="evidence" value="ECO:0007669"/>
    <property type="project" value="TreeGrafter"/>
</dbReference>
<dbReference type="SMART" id="SM00271">
    <property type="entry name" value="DnaJ"/>
    <property type="match status" value="1"/>
</dbReference>
<dbReference type="InParanoid" id="W4KHU8"/>
<dbReference type="KEGG" id="hir:HETIRDRAFT_408728"/>
<evidence type="ECO:0000259" key="7">
    <source>
        <dbReference type="PROSITE" id="PS50076"/>
    </source>
</evidence>
<dbReference type="SUPFAM" id="SSF46565">
    <property type="entry name" value="Chaperone J-domain"/>
    <property type="match status" value="1"/>
</dbReference>
<dbReference type="InterPro" id="IPR001623">
    <property type="entry name" value="DnaJ_domain"/>
</dbReference>
<evidence type="ECO:0000256" key="2">
    <source>
        <dbReference type="ARBA" id="ARBA00022729"/>
    </source>
</evidence>
<dbReference type="GeneID" id="20672706"/>
<feature type="signal peptide" evidence="6">
    <location>
        <begin position="1"/>
        <end position="21"/>
    </location>
</feature>
<dbReference type="Gene3D" id="1.10.287.110">
    <property type="entry name" value="DnaJ domain"/>
    <property type="match status" value="1"/>
</dbReference>
<accession>W4KHU8</accession>
<dbReference type="HOGENOM" id="CLU_015935_0_1_1"/>